<dbReference type="Pfam" id="PF11306">
    <property type="entry name" value="DUF3108"/>
    <property type="match status" value="1"/>
</dbReference>
<comment type="caution">
    <text evidence="2">The sequence shown here is derived from an EMBL/GenBank/DDBJ whole genome shotgun (WGS) entry which is preliminary data.</text>
</comment>
<accession>A0A918NE21</accession>
<keyword evidence="1" id="KW-0732">Signal</keyword>
<dbReference type="EMBL" id="BMYV01000001">
    <property type="protein sequence ID" value="GGX63527.1"/>
    <property type="molecule type" value="Genomic_DNA"/>
</dbReference>
<reference evidence="2 3" key="1">
    <citation type="journal article" date="2014" name="Int. J. Syst. Evol. Microbiol.">
        <title>Complete genome sequence of Corynebacterium casei LMG S-19264T (=DSM 44701T), isolated from a smear-ripened cheese.</title>
        <authorList>
            <consortium name="US DOE Joint Genome Institute (JGI-PGF)"/>
            <person name="Walter F."/>
            <person name="Albersmeier A."/>
            <person name="Kalinowski J."/>
            <person name="Ruckert C."/>
        </authorList>
    </citation>
    <scope>NUCLEOTIDE SEQUENCE [LARGE SCALE GENOMIC DNA]</scope>
    <source>
        <strain evidence="2 3">KCTC 23968</strain>
    </source>
</reference>
<name>A0A918NE21_9PROT</name>
<gene>
    <name evidence="2" type="ORF">GCM10011309_11900</name>
</gene>
<proteinExistence type="predicted"/>
<protein>
    <recommendedName>
        <fullName evidence="4">DUF3108 domain-containing protein</fullName>
    </recommendedName>
</protein>
<dbReference type="AlphaFoldDB" id="A0A918NE21"/>
<dbReference type="RefSeq" id="WP_189582688.1">
    <property type="nucleotide sequence ID" value="NZ_BMYV01000001.1"/>
</dbReference>
<feature type="signal peptide" evidence="1">
    <location>
        <begin position="1"/>
        <end position="27"/>
    </location>
</feature>
<keyword evidence="3" id="KW-1185">Reference proteome</keyword>
<dbReference type="InterPro" id="IPR021457">
    <property type="entry name" value="DUF3108"/>
</dbReference>
<organism evidence="2 3">
    <name type="scientific">Litorimonas cladophorae</name>
    <dbReference type="NCBI Taxonomy" id="1220491"/>
    <lineage>
        <taxon>Bacteria</taxon>
        <taxon>Pseudomonadati</taxon>
        <taxon>Pseudomonadota</taxon>
        <taxon>Alphaproteobacteria</taxon>
        <taxon>Maricaulales</taxon>
        <taxon>Robiginitomaculaceae</taxon>
    </lineage>
</organism>
<feature type="chain" id="PRO_5036766336" description="DUF3108 domain-containing protein" evidence="1">
    <location>
        <begin position="28"/>
        <end position="306"/>
    </location>
</feature>
<evidence type="ECO:0008006" key="4">
    <source>
        <dbReference type="Google" id="ProtNLM"/>
    </source>
</evidence>
<evidence type="ECO:0000256" key="1">
    <source>
        <dbReference type="SAM" id="SignalP"/>
    </source>
</evidence>
<evidence type="ECO:0000313" key="3">
    <source>
        <dbReference type="Proteomes" id="UP000600865"/>
    </source>
</evidence>
<evidence type="ECO:0000313" key="2">
    <source>
        <dbReference type="EMBL" id="GGX63527.1"/>
    </source>
</evidence>
<sequence>MKTTLKSIAAVSALSLGALSLGELATAQSLSPSVTPNLLLKGENMAVLNAQNLGDRSYVVPAPGPDATQIRMKLKGYVFGFRVIKSDLITTFDDNSYASYTDAKSSGLAALLKKMEIWSVTKGRYDKTGLRPDWHVQQNTDKKNRRVEMNYDRNAGAVDVAIEPRLGSQGVPPATPRERYSANDTISGIMHLMMMGTKINGELCEGRVPFFDSKQHYNLRLERIGTERVKFDGDKEEAIHCQAYYEPVAGYDPEDLPSEEEASTPINVYFKYYEEAGVHVPVRFTYKISGFTAVVKVDDIEIVPPR</sequence>
<dbReference type="Proteomes" id="UP000600865">
    <property type="component" value="Unassembled WGS sequence"/>
</dbReference>